<feature type="domain" description="Enoyl reductase (ER)" evidence="1">
    <location>
        <begin position="15"/>
        <end position="356"/>
    </location>
</feature>
<protein>
    <recommendedName>
        <fullName evidence="1">Enoyl reductase (ER) domain-containing protein</fullName>
    </recommendedName>
</protein>
<dbReference type="InterPro" id="IPR047122">
    <property type="entry name" value="Trans-enoyl_RdTase-like"/>
</dbReference>
<name>A0A2G8RYE1_9APHY</name>
<evidence type="ECO:0000259" key="1">
    <source>
        <dbReference type="SMART" id="SM00829"/>
    </source>
</evidence>
<dbReference type="OrthoDB" id="3233595at2759"/>
<proteinExistence type="predicted"/>
<evidence type="ECO:0000313" key="3">
    <source>
        <dbReference type="Proteomes" id="UP000230002"/>
    </source>
</evidence>
<dbReference type="AlphaFoldDB" id="A0A2G8RYE1"/>
<dbReference type="InterPro" id="IPR011032">
    <property type="entry name" value="GroES-like_sf"/>
</dbReference>
<organism evidence="2 3">
    <name type="scientific">Ganoderma sinense ZZ0214-1</name>
    <dbReference type="NCBI Taxonomy" id="1077348"/>
    <lineage>
        <taxon>Eukaryota</taxon>
        <taxon>Fungi</taxon>
        <taxon>Dikarya</taxon>
        <taxon>Basidiomycota</taxon>
        <taxon>Agaricomycotina</taxon>
        <taxon>Agaricomycetes</taxon>
        <taxon>Polyporales</taxon>
        <taxon>Polyporaceae</taxon>
        <taxon>Ganoderma</taxon>
    </lineage>
</organism>
<dbReference type="SMART" id="SM00829">
    <property type="entry name" value="PKS_ER"/>
    <property type="match status" value="1"/>
</dbReference>
<dbReference type="SUPFAM" id="SSF50129">
    <property type="entry name" value="GroES-like"/>
    <property type="match status" value="1"/>
</dbReference>
<dbReference type="InterPro" id="IPR013149">
    <property type="entry name" value="ADH-like_C"/>
</dbReference>
<dbReference type="SUPFAM" id="SSF51735">
    <property type="entry name" value="NAD(P)-binding Rossmann-fold domains"/>
    <property type="match status" value="1"/>
</dbReference>
<dbReference type="STRING" id="1077348.A0A2G8RYE1"/>
<gene>
    <name evidence="2" type="ORF">GSI_12094</name>
</gene>
<dbReference type="InterPro" id="IPR036291">
    <property type="entry name" value="NAD(P)-bd_dom_sf"/>
</dbReference>
<reference evidence="2 3" key="1">
    <citation type="journal article" date="2015" name="Sci. Rep.">
        <title>Chromosome-level genome map provides insights into diverse defense mechanisms in the medicinal fungus Ganoderma sinense.</title>
        <authorList>
            <person name="Zhu Y."/>
            <person name="Xu J."/>
            <person name="Sun C."/>
            <person name="Zhou S."/>
            <person name="Xu H."/>
            <person name="Nelson D.R."/>
            <person name="Qian J."/>
            <person name="Song J."/>
            <person name="Luo H."/>
            <person name="Xiang L."/>
            <person name="Li Y."/>
            <person name="Xu Z."/>
            <person name="Ji A."/>
            <person name="Wang L."/>
            <person name="Lu S."/>
            <person name="Hayward A."/>
            <person name="Sun W."/>
            <person name="Li X."/>
            <person name="Schwartz D.C."/>
            <person name="Wang Y."/>
            <person name="Chen S."/>
        </authorList>
    </citation>
    <scope>NUCLEOTIDE SEQUENCE [LARGE SCALE GENOMIC DNA]</scope>
    <source>
        <strain evidence="2 3">ZZ0214-1</strain>
    </source>
</reference>
<dbReference type="CDD" id="cd08249">
    <property type="entry name" value="enoyl_reductase_like"/>
    <property type="match status" value="1"/>
</dbReference>
<dbReference type="InterPro" id="IPR020843">
    <property type="entry name" value="ER"/>
</dbReference>
<dbReference type="Gene3D" id="3.40.50.720">
    <property type="entry name" value="NAD(P)-binding Rossmann-like Domain"/>
    <property type="match status" value="1"/>
</dbReference>
<dbReference type="GO" id="GO:0016651">
    <property type="term" value="F:oxidoreductase activity, acting on NAD(P)H"/>
    <property type="evidence" value="ECO:0007669"/>
    <property type="project" value="InterPro"/>
</dbReference>
<dbReference type="PANTHER" id="PTHR45348:SF2">
    <property type="entry name" value="ZINC-TYPE ALCOHOL DEHYDROGENASE-LIKE PROTEIN C2E1P3.01"/>
    <property type="match status" value="1"/>
</dbReference>
<dbReference type="Pfam" id="PF00107">
    <property type="entry name" value="ADH_zinc_N"/>
    <property type="match status" value="1"/>
</dbReference>
<dbReference type="InterPro" id="IPR013154">
    <property type="entry name" value="ADH-like_N"/>
</dbReference>
<accession>A0A2G8RYE1</accession>
<dbReference type="Proteomes" id="UP000230002">
    <property type="component" value="Unassembled WGS sequence"/>
</dbReference>
<dbReference type="PANTHER" id="PTHR45348">
    <property type="entry name" value="HYPOTHETICAL OXIDOREDUCTASE (EUROFUNG)"/>
    <property type="match status" value="1"/>
</dbReference>
<keyword evidence="3" id="KW-1185">Reference proteome</keyword>
<dbReference type="EMBL" id="AYKW01000045">
    <property type="protein sequence ID" value="PIL26338.1"/>
    <property type="molecule type" value="Genomic_DNA"/>
</dbReference>
<sequence length="362" mass="38083">MAPTTQKALIIPAETQPHKLVTDWPVPKPGPTQVLVKLVSAAINPVDAYIPLFGGLGLVSTWPFVNGIDGAGIVEEVGAEVTSVAKGDKVFFMGGFDNRCATFQEYAVQAANRVAKIPDNITFDQAATFSLCLATVVTGIWANDGPNSVRLTPPWETNGTTKYAGQAALIFGGGTSVGQFAIQCARMQGFSPIITTASPKHTAFLQSLGATHVVDRALSPAEITAALPALTGGKPIQYVHDSFGRDRDAQRLGFTALAPGGAFVTVNPRNPEFIADLEVESEKKGEGKRVARAFGSYEIPGNGKLGDEMFGRLTGWLEAGVLVPNRVEVLPNGLAGIDAGCEKVVKGEVSGMKLVVHISETP</sequence>
<dbReference type="Pfam" id="PF08240">
    <property type="entry name" value="ADH_N"/>
    <property type="match status" value="1"/>
</dbReference>
<comment type="caution">
    <text evidence="2">The sequence shown here is derived from an EMBL/GenBank/DDBJ whole genome shotgun (WGS) entry which is preliminary data.</text>
</comment>
<dbReference type="Gene3D" id="3.90.180.10">
    <property type="entry name" value="Medium-chain alcohol dehydrogenases, catalytic domain"/>
    <property type="match status" value="1"/>
</dbReference>
<evidence type="ECO:0000313" key="2">
    <source>
        <dbReference type="EMBL" id="PIL26338.1"/>
    </source>
</evidence>